<dbReference type="WBParaSite" id="SBAD_0000416001-mRNA-1">
    <property type="protein sequence ID" value="SBAD_0000416001-mRNA-1"/>
    <property type="gene ID" value="SBAD_0000416001"/>
</dbReference>
<dbReference type="OrthoDB" id="424012at2759"/>
<dbReference type="Proteomes" id="UP000270296">
    <property type="component" value="Unassembled WGS sequence"/>
</dbReference>
<dbReference type="InterPro" id="IPR001607">
    <property type="entry name" value="Znf_UBP"/>
</dbReference>
<reference evidence="3" key="2">
    <citation type="submission" date="2018-11" db="EMBL/GenBank/DDBJ databases">
        <authorList>
            <consortium name="Pathogen Informatics"/>
        </authorList>
    </citation>
    <scope>NUCLEOTIDE SEQUENCE [LARGE SCALE GENOMIC DNA]</scope>
</reference>
<evidence type="ECO:0000313" key="3">
    <source>
        <dbReference type="EMBL" id="VDP02974.1"/>
    </source>
</evidence>
<name>A0A183IK38_9BILA</name>
<dbReference type="PANTHER" id="PTHR47665:SF1">
    <property type="entry name" value="HISTONE DEACETYLASE-LIKE PROTEIN"/>
    <property type="match status" value="1"/>
</dbReference>
<reference evidence="5" key="1">
    <citation type="submission" date="2016-06" db="UniProtKB">
        <authorList>
            <consortium name="WormBaseParasite"/>
        </authorList>
    </citation>
    <scope>IDENTIFICATION</scope>
</reference>
<dbReference type="PROSITE" id="PS50271">
    <property type="entry name" value="ZF_UBP"/>
    <property type="match status" value="1"/>
</dbReference>
<dbReference type="InterPro" id="IPR013083">
    <property type="entry name" value="Znf_RING/FYVE/PHD"/>
</dbReference>
<keyword evidence="1" id="KW-0479">Metal-binding</keyword>
<dbReference type="PANTHER" id="PTHR47665">
    <property type="entry name" value="HISTONE DEACETYLASE-LIKE PROTEIN"/>
    <property type="match status" value="1"/>
</dbReference>
<feature type="domain" description="UBP-type" evidence="2">
    <location>
        <begin position="1"/>
        <end position="101"/>
    </location>
</feature>
<dbReference type="Pfam" id="PF02148">
    <property type="entry name" value="zf-UBP"/>
    <property type="match status" value="1"/>
</dbReference>
<evidence type="ECO:0000256" key="1">
    <source>
        <dbReference type="PROSITE-ProRule" id="PRU00502"/>
    </source>
</evidence>
<keyword evidence="1" id="KW-0863">Zinc-finger</keyword>
<proteinExistence type="predicted"/>
<dbReference type="AlphaFoldDB" id="A0A183IK38"/>
<gene>
    <name evidence="3" type="ORF">SBAD_LOCUS3984</name>
</gene>
<keyword evidence="4" id="KW-1185">Reference proteome</keyword>
<dbReference type="EMBL" id="UZAM01008056">
    <property type="protein sequence ID" value="VDP02974.1"/>
    <property type="molecule type" value="Genomic_DNA"/>
</dbReference>
<dbReference type="Gene3D" id="3.30.40.10">
    <property type="entry name" value="Zinc/RING finger domain, C3HC4 (zinc finger)"/>
    <property type="match status" value="1"/>
</dbReference>
<protein>
    <submittedName>
        <fullName evidence="5">UBP-type domain-containing protein</fullName>
    </submittedName>
</protein>
<dbReference type="GO" id="GO:0008270">
    <property type="term" value="F:zinc ion binding"/>
    <property type="evidence" value="ECO:0007669"/>
    <property type="project" value="UniProtKB-KW"/>
</dbReference>
<dbReference type="SUPFAM" id="SSF57850">
    <property type="entry name" value="RING/U-box"/>
    <property type="match status" value="1"/>
</dbReference>
<sequence length="107" mass="12236">MVFLNATFEEKVILGLNKIDPDALCSLCSNIGENWTCLICYETFCGRYVNQHGIFHFATTHHALALSVTDFSVWCYACDSYVHNSKFEAARRILHVKKFGYEPFESS</sequence>
<evidence type="ECO:0000313" key="4">
    <source>
        <dbReference type="Proteomes" id="UP000270296"/>
    </source>
</evidence>
<dbReference type="SMART" id="SM00290">
    <property type="entry name" value="ZnF_UBP"/>
    <property type="match status" value="1"/>
</dbReference>
<evidence type="ECO:0000259" key="2">
    <source>
        <dbReference type="PROSITE" id="PS50271"/>
    </source>
</evidence>
<accession>A0A183IK38</accession>
<keyword evidence="1" id="KW-0862">Zinc</keyword>
<evidence type="ECO:0000313" key="5">
    <source>
        <dbReference type="WBParaSite" id="SBAD_0000416001-mRNA-1"/>
    </source>
</evidence>
<organism evidence="5">
    <name type="scientific">Soboliphyme baturini</name>
    <dbReference type="NCBI Taxonomy" id="241478"/>
    <lineage>
        <taxon>Eukaryota</taxon>
        <taxon>Metazoa</taxon>
        <taxon>Ecdysozoa</taxon>
        <taxon>Nematoda</taxon>
        <taxon>Enoplea</taxon>
        <taxon>Dorylaimia</taxon>
        <taxon>Dioctophymatida</taxon>
        <taxon>Dioctophymatoidea</taxon>
        <taxon>Soboliphymatidae</taxon>
        <taxon>Soboliphyme</taxon>
    </lineage>
</organism>